<accession>A0ABP6MJ19</accession>
<evidence type="ECO:0008006" key="4">
    <source>
        <dbReference type="Google" id="ProtNLM"/>
    </source>
</evidence>
<feature type="region of interest" description="Disordered" evidence="1">
    <location>
        <begin position="25"/>
        <end position="45"/>
    </location>
</feature>
<dbReference type="EMBL" id="BAAAUT010000001">
    <property type="protein sequence ID" value="GAA3114092.1"/>
    <property type="molecule type" value="Genomic_DNA"/>
</dbReference>
<evidence type="ECO:0000256" key="1">
    <source>
        <dbReference type="SAM" id="MobiDB-lite"/>
    </source>
</evidence>
<keyword evidence="3" id="KW-1185">Reference proteome</keyword>
<name>A0ABP6MJ19_9ACTN</name>
<organism evidence="2 3">
    <name type="scientific">Planomonospora alba</name>
    <dbReference type="NCBI Taxonomy" id="161354"/>
    <lineage>
        <taxon>Bacteria</taxon>
        <taxon>Bacillati</taxon>
        <taxon>Actinomycetota</taxon>
        <taxon>Actinomycetes</taxon>
        <taxon>Streptosporangiales</taxon>
        <taxon>Streptosporangiaceae</taxon>
        <taxon>Planomonospora</taxon>
    </lineage>
</organism>
<sequence length="45" mass="5100">MRAMGAWAVRHLDDVLDAQERFTERRRARPTGVPDPRPAAVLTGR</sequence>
<comment type="caution">
    <text evidence="2">The sequence shown here is derived from an EMBL/GenBank/DDBJ whole genome shotgun (WGS) entry which is preliminary data.</text>
</comment>
<reference evidence="3" key="1">
    <citation type="journal article" date="2019" name="Int. J. Syst. Evol. Microbiol.">
        <title>The Global Catalogue of Microorganisms (GCM) 10K type strain sequencing project: providing services to taxonomists for standard genome sequencing and annotation.</title>
        <authorList>
            <consortium name="The Broad Institute Genomics Platform"/>
            <consortium name="The Broad Institute Genome Sequencing Center for Infectious Disease"/>
            <person name="Wu L."/>
            <person name="Ma J."/>
        </authorList>
    </citation>
    <scope>NUCLEOTIDE SEQUENCE [LARGE SCALE GENOMIC DNA]</scope>
    <source>
        <strain evidence="3">JCM 9373</strain>
    </source>
</reference>
<dbReference type="Proteomes" id="UP001500320">
    <property type="component" value="Unassembled WGS sequence"/>
</dbReference>
<evidence type="ECO:0000313" key="2">
    <source>
        <dbReference type="EMBL" id="GAA3114092.1"/>
    </source>
</evidence>
<protein>
    <recommendedName>
        <fullName evidence="4">Transcriptional regulator</fullName>
    </recommendedName>
</protein>
<proteinExistence type="predicted"/>
<evidence type="ECO:0000313" key="3">
    <source>
        <dbReference type="Proteomes" id="UP001500320"/>
    </source>
</evidence>
<gene>
    <name evidence="2" type="ORF">GCM10010466_01510</name>
</gene>